<dbReference type="AlphaFoldDB" id="A0A2U1FSI6"/>
<evidence type="ECO:0000256" key="7">
    <source>
        <dbReference type="ARBA" id="ARBA00023201"/>
    </source>
</evidence>
<keyword evidence="7 8" id="KW-0739">Sodium transport</keyword>
<keyword evidence="13" id="KW-1185">Reference proteome</keyword>
<dbReference type="Pfam" id="PF11973">
    <property type="entry name" value="NQRA_SLBB"/>
    <property type="match status" value="1"/>
</dbReference>
<dbReference type="Proteomes" id="UP000245462">
    <property type="component" value="Unassembled WGS sequence"/>
</dbReference>
<evidence type="ECO:0000256" key="3">
    <source>
        <dbReference type="ARBA" id="ARBA00023027"/>
    </source>
</evidence>
<evidence type="ECO:0000313" key="13">
    <source>
        <dbReference type="Proteomes" id="UP000245462"/>
    </source>
</evidence>
<dbReference type="NCBIfam" id="TIGR01936">
    <property type="entry name" value="nqrA"/>
    <property type="match status" value="1"/>
</dbReference>
<keyword evidence="6 8" id="KW-0830">Ubiquinone</keyword>
<dbReference type="Pfam" id="PF24836">
    <property type="entry name" value="NQRA_2nd"/>
    <property type="match status" value="1"/>
</dbReference>
<dbReference type="InterPro" id="IPR022615">
    <property type="entry name" value="NqrA_C_domain"/>
</dbReference>
<comment type="caution">
    <text evidence="12">The sequence shown here is derived from an EMBL/GenBank/DDBJ whole genome shotgun (WGS) entry which is preliminary data.</text>
</comment>
<organism evidence="12 13">
    <name type="scientific">Porphyromonas loveana</name>
    <dbReference type="NCBI Taxonomy" id="1884669"/>
    <lineage>
        <taxon>Bacteria</taxon>
        <taxon>Pseudomonadati</taxon>
        <taxon>Bacteroidota</taxon>
        <taxon>Bacteroidia</taxon>
        <taxon>Bacteroidales</taxon>
        <taxon>Porphyromonadaceae</taxon>
        <taxon>Porphyromonas</taxon>
    </lineage>
</organism>
<accession>A0A2U1FSI6</accession>
<protein>
    <recommendedName>
        <fullName evidence="8">Na(+)-translocating NADH-quinone reductase subunit A</fullName>
        <shortName evidence="8">Na(+)-NQR subunit A</shortName>
        <shortName evidence="8">Na(+)-translocating NQR subunit A</shortName>
        <ecNumber evidence="8">7.2.1.1</ecNumber>
    </recommendedName>
    <alternativeName>
        <fullName evidence="8">NQR complex subunit A</fullName>
    </alternativeName>
    <alternativeName>
        <fullName evidence="8">NQR-1 subunit A</fullName>
    </alternativeName>
</protein>
<dbReference type="RefSeq" id="WP_116678306.1">
    <property type="nucleotide sequence ID" value="NZ_QEKY01000001.1"/>
</dbReference>
<dbReference type="InterPro" id="IPR056148">
    <property type="entry name" value="NQRA_2nd"/>
</dbReference>
<dbReference type="PANTHER" id="PTHR37839:SF1">
    <property type="entry name" value="NA(+)-TRANSLOCATING NADH-QUINONE REDUCTASE SUBUNIT A"/>
    <property type="match status" value="1"/>
</dbReference>
<comment type="catalytic activity">
    <reaction evidence="8">
        <text>a ubiquinone + n Na(+)(in) + NADH + H(+) = a ubiquinol + n Na(+)(out) + NAD(+)</text>
        <dbReference type="Rhea" id="RHEA:47748"/>
        <dbReference type="Rhea" id="RHEA-COMP:9565"/>
        <dbReference type="Rhea" id="RHEA-COMP:9566"/>
        <dbReference type="ChEBI" id="CHEBI:15378"/>
        <dbReference type="ChEBI" id="CHEBI:16389"/>
        <dbReference type="ChEBI" id="CHEBI:17976"/>
        <dbReference type="ChEBI" id="CHEBI:29101"/>
        <dbReference type="ChEBI" id="CHEBI:57540"/>
        <dbReference type="ChEBI" id="CHEBI:57945"/>
        <dbReference type="EC" id="7.2.1.1"/>
    </reaction>
</comment>
<dbReference type="GO" id="GO:0006814">
    <property type="term" value="P:sodium ion transport"/>
    <property type="evidence" value="ECO:0007669"/>
    <property type="project" value="UniProtKB-UniRule"/>
</dbReference>
<gene>
    <name evidence="8" type="primary">nqrA</name>
    <name evidence="12" type="ORF">C7382_10144</name>
</gene>
<dbReference type="GO" id="GO:0016655">
    <property type="term" value="F:oxidoreductase activity, acting on NAD(P)H, quinone or similar compound as acceptor"/>
    <property type="evidence" value="ECO:0007669"/>
    <property type="project" value="UniProtKB-UniRule"/>
</dbReference>
<comment type="similarity">
    <text evidence="8">Belongs to the NqrA family.</text>
</comment>
<feature type="domain" description="NqrA N-terminal barrel-sandwich hybrid" evidence="9">
    <location>
        <begin position="5"/>
        <end position="97"/>
    </location>
</feature>
<evidence type="ECO:0000256" key="2">
    <source>
        <dbReference type="ARBA" id="ARBA00022967"/>
    </source>
</evidence>
<dbReference type="Pfam" id="PF05896">
    <property type="entry name" value="NQRA_N"/>
    <property type="match status" value="1"/>
</dbReference>
<feature type="domain" description="NqrA second alpha/beta" evidence="11">
    <location>
        <begin position="115"/>
        <end position="256"/>
    </location>
</feature>
<evidence type="ECO:0000256" key="1">
    <source>
        <dbReference type="ARBA" id="ARBA00022448"/>
    </source>
</evidence>
<keyword evidence="4 8" id="KW-0915">Sodium</keyword>
<dbReference type="NCBIfam" id="NF003761">
    <property type="entry name" value="PRK05352.1-4"/>
    <property type="match status" value="1"/>
</dbReference>
<evidence type="ECO:0000313" key="12">
    <source>
        <dbReference type="EMBL" id="PVZ15116.1"/>
    </source>
</evidence>
<dbReference type="PANTHER" id="PTHR37839">
    <property type="entry name" value="NA(+)-TRANSLOCATING NADH-QUINONE REDUCTASE SUBUNIT A"/>
    <property type="match status" value="1"/>
</dbReference>
<comment type="function">
    <text evidence="8">NQR complex catalyzes the reduction of ubiquinone-1 to ubiquinol by two successive reactions, coupled with the transport of Na(+) ions from the cytoplasm to the periplasm. NqrA to NqrE are probably involved in the second step, the conversion of ubisemiquinone to ubiquinol.</text>
</comment>
<evidence type="ECO:0000259" key="11">
    <source>
        <dbReference type="Pfam" id="PF24836"/>
    </source>
</evidence>
<evidence type="ECO:0000256" key="8">
    <source>
        <dbReference type="HAMAP-Rule" id="MF_00425"/>
    </source>
</evidence>
<evidence type="ECO:0000256" key="4">
    <source>
        <dbReference type="ARBA" id="ARBA00023053"/>
    </source>
</evidence>
<evidence type="ECO:0000259" key="10">
    <source>
        <dbReference type="Pfam" id="PF11973"/>
    </source>
</evidence>
<evidence type="ECO:0000259" key="9">
    <source>
        <dbReference type="Pfam" id="PF05896"/>
    </source>
</evidence>
<dbReference type="EC" id="7.2.1.1" evidence="8"/>
<keyword evidence="5 8" id="KW-0406">Ion transport</keyword>
<dbReference type="InterPro" id="IPR056147">
    <property type="entry name" value="NQRA_N"/>
</dbReference>
<comment type="subunit">
    <text evidence="8">Composed of six subunits; NqrA, NqrB, NqrC, NqrD, NqrE and NqrF.</text>
</comment>
<dbReference type="GeneID" id="94549751"/>
<evidence type="ECO:0000256" key="5">
    <source>
        <dbReference type="ARBA" id="ARBA00023065"/>
    </source>
</evidence>
<keyword evidence="1 8" id="KW-0813">Transport</keyword>
<dbReference type="OrthoDB" id="9774536at2"/>
<keyword evidence="2 8" id="KW-1278">Translocase</keyword>
<name>A0A2U1FSI6_9PORP</name>
<reference evidence="12 13" key="1">
    <citation type="submission" date="2018-04" db="EMBL/GenBank/DDBJ databases">
        <title>Genomic Encyclopedia of Type Strains, Phase IV (KMG-IV): sequencing the most valuable type-strain genomes for metagenomic binning, comparative biology and taxonomic classification.</title>
        <authorList>
            <person name="Goeker M."/>
        </authorList>
    </citation>
    <scope>NUCLEOTIDE SEQUENCE [LARGE SCALE GENOMIC DNA]</scope>
    <source>
        <strain evidence="12 13">DSM 28520</strain>
    </source>
</reference>
<evidence type="ECO:0000256" key="6">
    <source>
        <dbReference type="ARBA" id="ARBA00023075"/>
    </source>
</evidence>
<dbReference type="EMBL" id="QEKY01000001">
    <property type="protein sequence ID" value="PVZ15116.1"/>
    <property type="molecule type" value="Genomic_DNA"/>
</dbReference>
<dbReference type="InterPro" id="IPR008703">
    <property type="entry name" value="NqrA"/>
</dbReference>
<keyword evidence="3 8" id="KW-0520">NAD</keyword>
<proteinExistence type="inferred from homology"/>
<feature type="domain" description="Na(+)-translocating NADH-quinone reductase subunit A C-terminal" evidence="10">
    <location>
        <begin position="261"/>
        <end position="311"/>
    </location>
</feature>
<dbReference type="HAMAP" id="MF_00425">
    <property type="entry name" value="NqrA"/>
    <property type="match status" value="1"/>
</dbReference>
<sequence length="450" mass="49842">MAKVIKTKKGLALNLKGKPLQEMLSTPAQSPLYAVVPDDYQGIIPKVTARPGDKVRAGSALMYHKSYPEMLFTSPVSGEVVAVNRGAKRKVLSIEVRPDGLNEYEAFAVGDPASLSAEQIKQLLLSSGMWGFIRQRPYDIVALPDVTPRDIFVTANFTAPLAPDFGFIVQGEERALQTALNALTKLTTGKVYVGVQPGSKLDLKNVELYEVQGPHPAGNVGVLINHTVPVNRGETVWTLKATDLIVMGKFLLTGKVDFSRMIAMTGSDAAAHGYVRVMPGSNVFSIFNPLTIKPDHERVIDGNVFTGKKLTEAEPYLSAQCDQITVIPEGDDVDELFGWATPRLNQFSMSRAYFSWLQGKNKEYVLDARVKGGERAMIMSNEYDRVFPMDIFPEYLLKAIISFDIDKMEDLGIYEVAPEDFAVCEFVDTSKIELQRIVREGLDMLYKEMN</sequence>